<reference evidence="1" key="1">
    <citation type="submission" date="2018-02" db="EMBL/GenBank/DDBJ databases">
        <title>Rhizophora mucronata_Transcriptome.</title>
        <authorList>
            <person name="Meera S.P."/>
            <person name="Sreeshan A."/>
            <person name="Augustine A."/>
        </authorList>
    </citation>
    <scope>NUCLEOTIDE SEQUENCE</scope>
    <source>
        <tissue evidence="1">Leaf</tissue>
    </source>
</reference>
<accession>A0A2P2NCG8</accession>
<sequence>MLLDLVFHCQPFSVVLLLDIWHPFPC</sequence>
<evidence type="ECO:0000313" key="1">
    <source>
        <dbReference type="EMBL" id="MBX40130.1"/>
    </source>
</evidence>
<protein>
    <submittedName>
        <fullName evidence="1">Uncharacterized protein</fullName>
    </submittedName>
</protein>
<proteinExistence type="predicted"/>
<dbReference type="AlphaFoldDB" id="A0A2P2NCG8"/>
<organism evidence="1">
    <name type="scientific">Rhizophora mucronata</name>
    <name type="common">Asiatic mangrove</name>
    <dbReference type="NCBI Taxonomy" id="61149"/>
    <lineage>
        <taxon>Eukaryota</taxon>
        <taxon>Viridiplantae</taxon>
        <taxon>Streptophyta</taxon>
        <taxon>Embryophyta</taxon>
        <taxon>Tracheophyta</taxon>
        <taxon>Spermatophyta</taxon>
        <taxon>Magnoliopsida</taxon>
        <taxon>eudicotyledons</taxon>
        <taxon>Gunneridae</taxon>
        <taxon>Pentapetalae</taxon>
        <taxon>rosids</taxon>
        <taxon>fabids</taxon>
        <taxon>Malpighiales</taxon>
        <taxon>Rhizophoraceae</taxon>
        <taxon>Rhizophora</taxon>
    </lineage>
</organism>
<name>A0A2P2NCG8_RHIMU</name>
<dbReference type="EMBL" id="GGEC01059646">
    <property type="protein sequence ID" value="MBX40130.1"/>
    <property type="molecule type" value="Transcribed_RNA"/>
</dbReference>